<proteinExistence type="predicted"/>
<dbReference type="EMBL" id="HBEL01022658">
    <property type="protein sequence ID" value="CAD8414471.1"/>
    <property type="molecule type" value="Transcribed_RNA"/>
</dbReference>
<name>A0A7S0GFD2_9STRA</name>
<dbReference type="GO" id="GO:0030991">
    <property type="term" value="C:intraciliary transport particle A"/>
    <property type="evidence" value="ECO:0007669"/>
    <property type="project" value="TreeGrafter"/>
</dbReference>
<evidence type="ECO:0000313" key="1">
    <source>
        <dbReference type="EMBL" id="CAD8414471.1"/>
    </source>
</evidence>
<dbReference type="AlphaFoldDB" id="A0A7S0GFD2"/>
<reference evidence="1" key="1">
    <citation type="submission" date="2021-01" db="EMBL/GenBank/DDBJ databases">
        <authorList>
            <person name="Corre E."/>
            <person name="Pelletier E."/>
            <person name="Niang G."/>
            <person name="Scheremetjew M."/>
            <person name="Finn R."/>
            <person name="Kale V."/>
            <person name="Holt S."/>
            <person name="Cochrane G."/>
            <person name="Meng A."/>
            <person name="Brown T."/>
            <person name="Cohen L."/>
        </authorList>
    </citation>
    <scope>NUCLEOTIDE SEQUENCE</scope>
    <source>
        <strain evidence="1">CCAP1064/1</strain>
    </source>
</reference>
<dbReference type="PANTHER" id="PTHR14920:SF0">
    <property type="entry name" value="WD REPEAT DOMAIN 19"/>
    <property type="match status" value="1"/>
</dbReference>
<dbReference type="InterPro" id="IPR040379">
    <property type="entry name" value="WDR19/dyf-2"/>
</dbReference>
<dbReference type="PANTHER" id="PTHR14920">
    <property type="entry name" value="OSMOTIC AVOIDANCE ABNORMAL PROTEIN 1/WD REPEAT MEMBRANE PROTEIN"/>
    <property type="match status" value="1"/>
</dbReference>
<organism evidence="1">
    <name type="scientific">Proboscia inermis</name>
    <dbReference type="NCBI Taxonomy" id="420281"/>
    <lineage>
        <taxon>Eukaryota</taxon>
        <taxon>Sar</taxon>
        <taxon>Stramenopiles</taxon>
        <taxon>Ochrophyta</taxon>
        <taxon>Bacillariophyta</taxon>
        <taxon>Coscinodiscophyceae</taxon>
        <taxon>Rhizosoleniophycidae</taxon>
        <taxon>Rhizosoleniales</taxon>
        <taxon>Rhizosoleniaceae</taxon>
        <taxon>Proboscia</taxon>
    </lineage>
</organism>
<gene>
    <name evidence="1" type="ORF">PINE0816_LOCUS10605</name>
</gene>
<dbReference type="GO" id="GO:0060271">
    <property type="term" value="P:cilium assembly"/>
    <property type="evidence" value="ECO:0007669"/>
    <property type="project" value="TreeGrafter"/>
</dbReference>
<dbReference type="GO" id="GO:0005929">
    <property type="term" value="C:cilium"/>
    <property type="evidence" value="ECO:0007669"/>
    <property type="project" value="TreeGrafter"/>
</dbReference>
<accession>A0A7S0GFD2</accession>
<protein>
    <submittedName>
        <fullName evidence="1">Uncharacterized protein</fullName>
    </submittedName>
</protein>
<sequence>MNTMMQKKAGFFFDKCGEYGQALSSYLKCGEIQHAIDSAGKANNDLLTHRMIDFLMGETDGQTKDPSYVYELYIALGKYADAAKTAIIIAKQYQEIDGDYDAAHRTVYKTINALESHNVPVPRRLREMFVTLHTFEIVKIYARQKSDDHEEIARLLLRVAKFASGLPQHKIRILISTVIECQKGCLRDSAREWATHICSSQDLKKELNRQPKKLKTKIQSVVRRSNHGGAKEKKEMLSACPISGSPIPVTQLECPVTKDMIPMCVCSGRHMELDDWCICPNSGLPALYSHYKRYIESNKVESSNTNSSMTGCEQNDLDSNISTLMQEGQYCAIDPVCKKQVYVEGLKLISPDEAKQYIRKYNEFGLVRDI</sequence>
<dbReference type="GO" id="GO:0035721">
    <property type="term" value="P:intraciliary retrograde transport"/>
    <property type="evidence" value="ECO:0007669"/>
    <property type="project" value="InterPro"/>
</dbReference>